<gene>
    <name evidence="1" type="ORF">BDR25DRAFT_313808</name>
</gene>
<accession>A0ACB6QVY9</accession>
<proteinExistence type="predicted"/>
<reference evidence="1" key="1">
    <citation type="journal article" date="2020" name="Stud. Mycol.">
        <title>101 Dothideomycetes genomes: a test case for predicting lifestyles and emergence of pathogens.</title>
        <authorList>
            <person name="Haridas S."/>
            <person name="Albert R."/>
            <person name="Binder M."/>
            <person name="Bloem J."/>
            <person name="Labutti K."/>
            <person name="Salamov A."/>
            <person name="Andreopoulos B."/>
            <person name="Baker S."/>
            <person name="Barry K."/>
            <person name="Bills G."/>
            <person name="Bluhm B."/>
            <person name="Cannon C."/>
            <person name="Castanera R."/>
            <person name="Culley D."/>
            <person name="Daum C."/>
            <person name="Ezra D."/>
            <person name="Gonzalez J."/>
            <person name="Henrissat B."/>
            <person name="Kuo A."/>
            <person name="Liang C."/>
            <person name="Lipzen A."/>
            <person name="Lutzoni F."/>
            <person name="Magnuson J."/>
            <person name="Mondo S."/>
            <person name="Nolan M."/>
            <person name="Ohm R."/>
            <person name="Pangilinan J."/>
            <person name="Park H.-J."/>
            <person name="Ramirez L."/>
            <person name="Alfaro M."/>
            <person name="Sun H."/>
            <person name="Tritt A."/>
            <person name="Yoshinaga Y."/>
            <person name="Zwiers L.-H."/>
            <person name="Turgeon B."/>
            <person name="Goodwin S."/>
            <person name="Spatafora J."/>
            <person name="Crous P."/>
            <person name="Grigoriev I."/>
        </authorList>
    </citation>
    <scope>NUCLEOTIDE SEQUENCE</scope>
    <source>
        <strain evidence="1">ATCC 200398</strain>
    </source>
</reference>
<dbReference type="Proteomes" id="UP000799755">
    <property type="component" value="Unassembled WGS sequence"/>
</dbReference>
<evidence type="ECO:0000313" key="1">
    <source>
        <dbReference type="EMBL" id="KAF2471183.1"/>
    </source>
</evidence>
<organism evidence="1 2">
    <name type="scientific">Lindgomyces ingoldianus</name>
    <dbReference type="NCBI Taxonomy" id="673940"/>
    <lineage>
        <taxon>Eukaryota</taxon>
        <taxon>Fungi</taxon>
        <taxon>Dikarya</taxon>
        <taxon>Ascomycota</taxon>
        <taxon>Pezizomycotina</taxon>
        <taxon>Dothideomycetes</taxon>
        <taxon>Pleosporomycetidae</taxon>
        <taxon>Pleosporales</taxon>
        <taxon>Lindgomycetaceae</taxon>
        <taxon>Lindgomyces</taxon>
    </lineage>
</organism>
<evidence type="ECO:0000313" key="2">
    <source>
        <dbReference type="Proteomes" id="UP000799755"/>
    </source>
</evidence>
<comment type="caution">
    <text evidence="1">The sequence shown here is derived from an EMBL/GenBank/DDBJ whole genome shotgun (WGS) entry which is preliminary data.</text>
</comment>
<dbReference type="EMBL" id="MU003505">
    <property type="protein sequence ID" value="KAF2471183.1"/>
    <property type="molecule type" value="Genomic_DNA"/>
</dbReference>
<protein>
    <submittedName>
        <fullName evidence="1">Uncharacterized protein</fullName>
    </submittedName>
</protein>
<name>A0ACB6QVY9_9PLEO</name>
<keyword evidence="2" id="KW-1185">Reference proteome</keyword>
<sequence length="285" mass="32134">MTCPDHNLGKMAGERLNLMPEEPDFTNPLFLPMFEIFDKVLQPDSELSVEDAVAQLVVLLPEGKPYSSEVGDFIGTCVEMADAIPYTHSSMLKLVSILDLCLHSERFPEKVGSANIQTDSTLRSCKVAETMRHFWDGTDEEFPALLALLIPDSRPGTCPEDGPAKYVNFNTFAARIHQRGLLKGVILAISTLEDAFQRKLGKSQEQREAYVTAALQYLLLNGDIIYEDIRNDERWKHSWSCWRNEVARLAARNRNDKRCLWSQEIVEMAGRALTAMEGIERLKAG</sequence>